<reference evidence="6" key="1">
    <citation type="journal article" date="2015" name="ISME J.">
        <title>Draft Genome Sequence of Streptomyces incarnatus NRRL8089, which Produces the Nucleoside Antibiotic Sinefungin.</title>
        <authorList>
            <person name="Oshima K."/>
            <person name="Hattori M."/>
            <person name="Shimizu H."/>
            <person name="Fukuda K."/>
            <person name="Nemoto M."/>
            <person name="Inagaki K."/>
            <person name="Tamura T."/>
        </authorList>
    </citation>
    <scope>NUCLEOTIDE SEQUENCE</scope>
    <source>
        <strain evidence="6">FACHB-1277</strain>
    </source>
</reference>
<dbReference type="RefSeq" id="WP_190351656.1">
    <property type="nucleotide sequence ID" value="NZ_JACJPY010000046.1"/>
</dbReference>
<feature type="domain" description="SPOR" evidence="5">
    <location>
        <begin position="445"/>
        <end position="484"/>
    </location>
</feature>
<dbReference type="InterPro" id="IPR011050">
    <property type="entry name" value="Pectin_lyase_fold/virulence"/>
</dbReference>
<dbReference type="InterPro" id="IPR051550">
    <property type="entry name" value="SCF-Subunits/Alg-Epimerases"/>
</dbReference>
<dbReference type="Gene3D" id="3.30.70.1070">
    <property type="entry name" value="Sporulation related repeat"/>
    <property type="match status" value="1"/>
</dbReference>
<evidence type="ECO:0000256" key="4">
    <source>
        <dbReference type="SAM" id="SignalP"/>
    </source>
</evidence>
<comment type="pathway">
    <text evidence="1">Protein modification; protein ubiquitination.</text>
</comment>
<keyword evidence="2" id="KW-0677">Repeat</keyword>
<comment type="caution">
    <text evidence="6">The sequence shown here is derived from an EMBL/GenBank/DDBJ whole genome shotgun (WGS) entry which is preliminary data.</text>
</comment>
<gene>
    <name evidence="6" type="ORF">H6F44_14070</name>
</gene>
<protein>
    <submittedName>
        <fullName evidence="6">DUF1565 domain-containing protein</fullName>
    </submittedName>
</protein>
<sequence length="484" mass="50913">MIKFPCLLKNLAGIVFALSVVAPVFEASASTKVIYISPQGVDNIDSGSVNQPFRTISAAIANHPQEGTIFQLADGSYSRTTGENFPILLPKGTILRGNPSTNGNNVIINGGGRFVSPTFASQNIAIVAAHNSRIEGITLTNNNPRGYGLWLESSRNVAIANNNFTRNTHDGIFLTGNANAYIGNNVFAGNTGSGISALGTSTGEIRDNRFENTGFGLSIGQQSQVVLVNNNVLRNIDGIVISNTAQPILRGNVIADNQRNGLVVLTGTNGSPRPDLGTISSVGNNTFRNNREFDINNATTIPIAAVGNQVTASRVKGALDYRAATTTSNSIISNRPATPAAPLATVPAPNNVAANPPATLFIPAPPANNKPLPSSVVSPNGNSTAIVIEREYAKPNTSRPAVAALPPTALDPSTGKAFQYRVVVANPSNSITQRVRTIVPDAFRLLRSGRYVLQVGAYSDRPTADSLVSKLAQSGLRAEIIPFR</sequence>
<keyword evidence="3" id="KW-0833">Ubl conjugation pathway</keyword>
<evidence type="ECO:0000313" key="7">
    <source>
        <dbReference type="Proteomes" id="UP000631421"/>
    </source>
</evidence>
<feature type="chain" id="PRO_5038001635" evidence="4">
    <location>
        <begin position="23"/>
        <end position="484"/>
    </location>
</feature>
<dbReference type="InterPro" id="IPR022441">
    <property type="entry name" value="Para_beta_helix_rpt-2"/>
</dbReference>
<dbReference type="InterPro" id="IPR006626">
    <property type="entry name" value="PbH1"/>
</dbReference>
<proteinExistence type="predicted"/>
<keyword evidence="4" id="KW-0732">Signal</keyword>
<dbReference type="Proteomes" id="UP000631421">
    <property type="component" value="Unassembled WGS sequence"/>
</dbReference>
<dbReference type="PANTHER" id="PTHR22990:SF15">
    <property type="entry name" value="F-BOX ONLY PROTEIN 10"/>
    <property type="match status" value="1"/>
</dbReference>
<organism evidence="6 7">
    <name type="scientific">Pseudanabaena cinerea FACHB-1277</name>
    <dbReference type="NCBI Taxonomy" id="2949581"/>
    <lineage>
        <taxon>Bacteria</taxon>
        <taxon>Bacillati</taxon>
        <taxon>Cyanobacteriota</taxon>
        <taxon>Cyanophyceae</taxon>
        <taxon>Pseudanabaenales</taxon>
        <taxon>Pseudanabaenaceae</taxon>
        <taxon>Pseudanabaena</taxon>
        <taxon>Pseudanabaena cinerea</taxon>
    </lineage>
</organism>
<name>A0A926UU22_9CYAN</name>
<dbReference type="InterPro" id="IPR036680">
    <property type="entry name" value="SPOR-like_sf"/>
</dbReference>
<keyword evidence="7" id="KW-1185">Reference proteome</keyword>
<evidence type="ECO:0000256" key="1">
    <source>
        <dbReference type="ARBA" id="ARBA00004906"/>
    </source>
</evidence>
<dbReference type="InterPro" id="IPR012334">
    <property type="entry name" value="Pectin_lyas_fold"/>
</dbReference>
<dbReference type="AlphaFoldDB" id="A0A926UU22"/>
<dbReference type="GO" id="GO:0042834">
    <property type="term" value="F:peptidoglycan binding"/>
    <property type="evidence" value="ECO:0007669"/>
    <property type="project" value="InterPro"/>
</dbReference>
<accession>A0A926UU22</accession>
<dbReference type="InterPro" id="IPR007730">
    <property type="entry name" value="SPOR-like_dom"/>
</dbReference>
<evidence type="ECO:0000256" key="3">
    <source>
        <dbReference type="ARBA" id="ARBA00022786"/>
    </source>
</evidence>
<evidence type="ECO:0000256" key="2">
    <source>
        <dbReference type="ARBA" id="ARBA00022737"/>
    </source>
</evidence>
<dbReference type="InterPro" id="IPR011459">
    <property type="entry name" value="DUF1565"/>
</dbReference>
<feature type="signal peptide" evidence="4">
    <location>
        <begin position="1"/>
        <end position="22"/>
    </location>
</feature>
<dbReference type="Pfam" id="PF05036">
    <property type="entry name" value="SPOR"/>
    <property type="match status" value="1"/>
</dbReference>
<dbReference type="Pfam" id="PF07602">
    <property type="entry name" value="DUF1565"/>
    <property type="match status" value="1"/>
</dbReference>
<dbReference type="NCBIfam" id="TIGR03804">
    <property type="entry name" value="para_beta_helix"/>
    <property type="match status" value="2"/>
</dbReference>
<evidence type="ECO:0000313" key="6">
    <source>
        <dbReference type="EMBL" id="MBD2151239.1"/>
    </source>
</evidence>
<dbReference type="SUPFAM" id="SSF51126">
    <property type="entry name" value="Pectin lyase-like"/>
    <property type="match status" value="1"/>
</dbReference>
<evidence type="ECO:0000259" key="5">
    <source>
        <dbReference type="PROSITE" id="PS51724"/>
    </source>
</evidence>
<dbReference type="PROSITE" id="PS51724">
    <property type="entry name" value="SPOR"/>
    <property type="match status" value="1"/>
</dbReference>
<dbReference type="PANTHER" id="PTHR22990">
    <property type="entry name" value="F-BOX ONLY PROTEIN"/>
    <property type="match status" value="1"/>
</dbReference>
<dbReference type="Gene3D" id="2.160.20.10">
    <property type="entry name" value="Single-stranded right-handed beta-helix, Pectin lyase-like"/>
    <property type="match status" value="1"/>
</dbReference>
<dbReference type="EMBL" id="JACJPY010000046">
    <property type="protein sequence ID" value="MBD2151239.1"/>
    <property type="molecule type" value="Genomic_DNA"/>
</dbReference>
<dbReference type="SUPFAM" id="SSF110997">
    <property type="entry name" value="Sporulation related repeat"/>
    <property type="match status" value="1"/>
</dbReference>
<reference evidence="6" key="2">
    <citation type="submission" date="2020-08" db="EMBL/GenBank/DDBJ databases">
        <authorList>
            <person name="Chen M."/>
            <person name="Teng W."/>
            <person name="Zhao L."/>
            <person name="Hu C."/>
            <person name="Zhou Y."/>
            <person name="Han B."/>
            <person name="Song L."/>
            <person name="Shu W."/>
        </authorList>
    </citation>
    <scope>NUCLEOTIDE SEQUENCE</scope>
    <source>
        <strain evidence="6">FACHB-1277</strain>
    </source>
</reference>
<dbReference type="SMART" id="SM00710">
    <property type="entry name" value="PbH1"/>
    <property type="match status" value="6"/>
</dbReference>